<evidence type="ECO:0000256" key="1">
    <source>
        <dbReference type="SAM" id="MobiDB-lite"/>
    </source>
</evidence>
<evidence type="ECO:0000313" key="2">
    <source>
        <dbReference type="Proteomes" id="UP000095280"/>
    </source>
</evidence>
<name>A0A1I8FN37_9PLAT</name>
<feature type="region of interest" description="Disordered" evidence="1">
    <location>
        <begin position="1"/>
        <end position="20"/>
    </location>
</feature>
<organism evidence="2 3">
    <name type="scientific">Macrostomum lignano</name>
    <dbReference type="NCBI Taxonomy" id="282301"/>
    <lineage>
        <taxon>Eukaryota</taxon>
        <taxon>Metazoa</taxon>
        <taxon>Spiralia</taxon>
        <taxon>Lophotrochozoa</taxon>
        <taxon>Platyhelminthes</taxon>
        <taxon>Rhabditophora</taxon>
        <taxon>Macrostomorpha</taxon>
        <taxon>Macrostomida</taxon>
        <taxon>Macrostomidae</taxon>
        <taxon>Macrostomum</taxon>
    </lineage>
</organism>
<protein>
    <submittedName>
        <fullName evidence="3">Peroxin-19</fullName>
    </submittedName>
</protein>
<reference evidence="3" key="1">
    <citation type="submission" date="2016-11" db="UniProtKB">
        <authorList>
            <consortium name="WormBaseParasite"/>
        </authorList>
    </citation>
    <scope>IDENTIFICATION</scope>
</reference>
<sequence length="71" mass="7664">MMTNMTVPSAQQHLQQPDEDEATMVEQMFADLAYHGQQGATPPANAALIAAASAPMKQWRTNMTIAMADAD</sequence>
<dbReference type="AlphaFoldDB" id="A0A1I8FN37"/>
<accession>A0A1I8FN37</accession>
<feature type="compositionally biased region" description="Polar residues" evidence="1">
    <location>
        <begin position="1"/>
        <end position="15"/>
    </location>
</feature>
<dbReference type="WBParaSite" id="maker-unitig_41016-snap-gene-0.2-mRNA-1">
    <property type="protein sequence ID" value="maker-unitig_41016-snap-gene-0.2-mRNA-1"/>
    <property type="gene ID" value="maker-unitig_41016-snap-gene-0.2"/>
</dbReference>
<evidence type="ECO:0000313" key="3">
    <source>
        <dbReference type="WBParaSite" id="maker-unitig_41016-snap-gene-0.2-mRNA-1"/>
    </source>
</evidence>
<keyword evidence="2" id="KW-1185">Reference proteome</keyword>
<proteinExistence type="predicted"/>
<dbReference type="Proteomes" id="UP000095280">
    <property type="component" value="Unplaced"/>
</dbReference>